<keyword evidence="5 16" id="KW-0479">Metal-binding</keyword>
<feature type="binding site" evidence="15">
    <location>
        <position position="526"/>
    </location>
    <ligand>
        <name>ATP</name>
        <dbReference type="ChEBI" id="CHEBI:30616"/>
    </ligand>
</feature>
<feature type="transmembrane region" description="Helical" evidence="17">
    <location>
        <begin position="1109"/>
        <end position="1130"/>
    </location>
</feature>
<dbReference type="SFLD" id="SFLDG00002">
    <property type="entry name" value="C1.7:_P-type_atpase_like"/>
    <property type="match status" value="1"/>
</dbReference>
<feature type="binding site" evidence="15">
    <location>
        <position position="994"/>
    </location>
    <ligand>
        <name>ATP</name>
        <dbReference type="ChEBI" id="CHEBI:30616"/>
    </ligand>
</feature>
<dbReference type="FunFam" id="3.40.50.1000:FF:000001">
    <property type="entry name" value="Phospholipid-transporting ATPase IC"/>
    <property type="match status" value="1"/>
</dbReference>
<feature type="region of interest" description="Disordered" evidence="18">
    <location>
        <begin position="900"/>
        <end position="935"/>
    </location>
</feature>
<dbReference type="PANTHER" id="PTHR24092">
    <property type="entry name" value="PROBABLE PHOSPHOLIPID-TRANSPORTING ATPASE"/>
    <property type="match status" value="1"/>
</dbReference>
<dbReference type="GO" id="GO:0016887">
    <property type="term" value="F:ATP hydrolysis activity"/>
    <property type="evidence" value="ECO:0007669"/>
    <property type="project" value="InterPro"/>
</dbReference>
<evidence type="ECO:0000256" key="12">
    <source>
        <dbReference type="ARBA" id="ARBA00034036"/>
    </source>
</evidence>
<feature type="binding site" evidence="16">
    <location>
        <position position="526"/>
    </location>
    <ligand>
        <name>Mg(2+)</name>
        <dbReference type="ChEBI" id="CHEBI:18420"/>
    </ligand>
</feature>
<evidence type="ECO:0000256" key="15">
    <source>
        <dbReference type="PIRSR" id="PIRSR606539-2"/>
    </source>
</evidence>
<evidence type="ECO:0000256" key="1">
    <source>
        <dbReference type="ARBA" id="ARBA00004141"/>
    </source>
</evidence>
<reference evidence="21" key="1">
    <citation type="submission" date="2014-08" db="EMBL/GenBank/DDBJ databases">
        <authorList>
            <person name="Sharma Rahul"/>
            <person name="Thines Marco"/>
        </authorList>
    </citation>
    <scope>NUCLEOTIDE SEQUENCE</scope>
</reference>
<feature type="domain" description="P-type ATPase C-terminal" evidence="20">
    <location>
        <begin position="1046"/>
        <end position="1297"/>
    </location>
</feature>
<keyword evidence="11 17" id="KW-0472">Membrane</keyword>
<comment type="cofactor">
    <cofactor evidence="16">
        <name>Mg(2+)</name>
        <dbReference type="ChEBI" id="CHEBI:18420"/>
    </cofactor>
</comment>
<evidence type="ECO:0000256" key="3">
    <source>
        <dbReference type="ARBA" id="ARBA00022553"/>
    </source>
</evidence>
<comment type="similarity">
    <text evidence="2 17">Belongs to the cation transport ATPase (P-type) (TC 3.A.3) family. Type IV subfamily.</text>
</comment>
<evidence type="ECO:0000259" key="20">
    <source>
        <dbReference type="Pfam" id="PF16212"/>
    </source>
</evidence>
<evidence type="ECO:0000256" key="9">
    <source>
        <dbReference type="ARBA" id="ARBA00022967"/>
    </source>
</evidence>
<feature type="binding site" evidence="15">
    <location>
        <position position="527"/>
    </location>
    <ligand>
        <name>ATP</name>
        <dbReference type="ChEBI" id="CHEBI:30616"/>
    </ligand>
</feature>
<sequence length="1457" mass="162412">MPPRYKPSKTAAFFHKVQYYLNPENLFKQKPLPAVARSIYINQPLPVELLDKKGRVPAAMRYSTSQVVTSKYTILTFLPKNLFEQFRRIANIFFLGIAILQFFPKFSTISPGLVILPLLAVLLITALKDGYEDIKRHQSDRNVNHSVVHTLVGPNYVNHNPMGAKAKTFVKGVRLPQSKKKRAKQARDRAGFDQIVRDEHHDIPVDDATAVIFPGEDLRGIRSRDQEVAEGIPEDFEHDVEAVDTSGEIGWKKTIWEDVKVGDFIKIYNNEGFPADVVICATSEEEDVAYIETKNLDGETNLKSRHAVPELAHLRSALSCSTARFRIDCEPPEVNMFRLNAAVVAPGPDGVEVKHPINLETSLLRGCVLRNTAWVIGIVMFTGADTKIVANSGGTPSKRSKVERQMNPQVLFSLLILGLAGMVCAIVNYFHEKKYYRLNSYWTLYDDRSGDNPSINGLFTFLNSLITFQNIIPISLYISIEFVRTAQAAFIYYDEEMTYEKTDTKTLARSWNLADDLGQIEYIFSDKTGTLTQNAMIFQQCSIGHIIYKGDGKLADLPPVAQVNEGPGMKPTENTSKSELVQDSSSGSASDTPSDAPKPKAKAKDDIPRFHSDELDRVLENEDSEQYTNVSGFFTNLALCHTALASEDSNGMMEYMAQSPDEAALVQAAADVGFVFKGKDRNILRLKTPHSDGIDEYELLNVLEFTSARKRMSVILRKLDDEGKLFLLIKGADNVIFERLAPGLDDLKEQTNKDLEFFANEGLRTLCLGYRMISEQEFAQWSSDYHNASTSLDDREGKMAEVSAQIEHSLVLLGATAIEDKLQDGVPEAIADLKRAGIKVWVATGDKLETAISIGYSTNLLTKDSNLIIVRGGAYGTPNSAYDQLKAAIDQFFGPEVSQDVNYHPPDLERTTSRMSGFGRPSFQQRRSSHRRSAQLKRTNTGLSDIIGRNNGDRPGGYSLVIEGSALTHTFAEEWTEDLLLQLSTRCNTVICCRVSPLQKAQIVRLIKVNIGAMTLAIGDGANDVSMIQAADVGVGISGEEGLQAVNSSDYAIAQFRYLTRLLLVHGHWCYVRNSNMILNFFFKNIVGVAVLFFFQIYCTWSTTYAYDYVYLLLWNVVWTIAPVIGIGLFDRDLNDDILVALPELYRQGREGRYFGFSRYIYFVFEGVLQSAIVFFFINYTYDVTTARSDGFDVFLYEFSTVMVIGAVMVCNEFHAITTHSFPWWIVGACFIGPVLLWSFVAVYSALPPNLLITYSYGNNHYLFHSALFWFGTIFVSVIGLLPKYLLNTISQMYRPTDIDIMRAVRKQDKGINVADHPALGARKAAFENAAEPEEEYPASNRRSVARDNVEANPRESMTSMRPLNRTATTGSQIDMATGRVTPGGGSGYNFAAEEGGGVAGLRRSQSRLSGVGSARHMSRQDQLRAEAGLRTGRNRSGTLSSLRSRAGSIFMPNRKG</sequence>
<evidence type="ECO:0000256" key="4">
    <source>
        <dbReference type="ARBA" id="ARBA00022692"/>
    </source>
</evidence>
<dbReference type="InterPro" id="IPR023298">
    <property type="entry name" value="ATPase_P-typ_TM_dom_sf"/>
</dbReference>
<feature type="transmembrane region" description="Helical" evidence="17">
    <location>
        <begin position="1081"/>
        <end position="1103"/>
    </location>
</feature>
<feature type="binding site" evidence="16">
    <location>
        <position position="1020"/>
    </location>
    <ligand>
        <name>Mg(2+)</name>
        <dbReference type="ChEBI" id="CHEBI:18420"/>
    </ligand>
</feature>
<dbReference type="EMBL" id="LN483116">
    <property type="protein sequence ID" value="CDZ96254.1"/>
    <property type="molecule type" value="Genomic_DNA"/>
</dbReference>
<dbReference type="Gene3D" id="3.40.1110.10">
    <property type="entry name" value="Calcium-transporting ATPase, cytoplasmic domain N"/>
    <property type="match status" value="1"/>
</dbReference>
<feature type="region of interest" description="Disordered" evidence="18">
    <location>
        <begin position="1411"/>
        <end position="1457"/>
    </location>
</feature>
<dbReference type="FunFam" id="3.40.1110.10:FF:000087">
    <property type="entry name" value="Phospholipid-transporting ATPase"/>
    <property type="match status" value="1"/>
</dbReference>
<keyword evidence="7 15" id="KW-0067">ATP-binding</keyword>
<keyword evidence="6 15" id="KW-0547">Nucleotide-binding</keyword>
<feature type="domain" description="P-type ATPase N-terminal" evidence="19">
    <location>
        <begin position="59"/>
        <end position="112"/>
    </location>
</feature>
<feature type="binding site" evidence="15">
    <location>
        <position position="844"/>
    </location>
    <ligand>
        <name>ATP</name>
        <dbReference type="ChEBI" id="CHEBI:30616"/>
    </ligand>
</feature>
<evidence type="ECO:0000256" key="10">
    <source>
        <dbReference type="ARBA" id="ARBA00022989"/>
    </source>
</evidence>
<evidence type="ECO:0000313" key="21">
    <source>
        <dbReference type="EMBL" id="CDZ96254.1"/>
    </source>
</evidence>
<dbReference type="InterPro" id="IPR032630">
    <property type="entry name" value="P_typ_ATPase_c"/>
</dbReference>
<dbReference type="EC" id="7.6.2.1" evidence="17"/>
<evidence type="ECO:0000256" key="11">
    <source>
        <dbReference type="ARBA" id="ARBA00023136"/>
    </source>
</evidence>
<dbReference type="InterPro" id="IPR008250">
    <property type="entry name" value="ATPase_P-typ_transduc_dom_A_sf"/>
</dbReference>
<dbReference type="InterPro" id="IPR036412">
    <property type="entry name" value="HAD-like_sf"/>
</dbReference>
<comment type="catalytic activity">
    <reaction evidence="12 17">
        <text>ATP + H2O + phospholipidSide 1 = ADP + phosphate + phospholipidSide 2.</text>
        <dbReference type="EC" id="7.6.2.1"/>
    </reaction>
</comment>
<dbReference type="InterPro" id="IPR023299">
    <property type="entry name" value="ATPase_P-typ_cyto_dom_N"/>
</dbReference>
<evidence type="ECO:0000259" key="19">
    <source>
        <dbReference type="Pfam" id="PF16209"/>
    </source>
</evidence>
<dbReference type="NCBIfam" id="TIGR01652">
    <property type="entry name" value="ATPase-Plipid"/>
    <property type="match status" value="1"/>
</dbReference>
<dbReference type="SUPFAM" id="SSF81660">
    <property type="entry name" value="Metal cation-transporting ATPase, ATP-binding domain N"/>
    <property type="match status" value="1"/>
</dbReference>
<evidence type="ECO:0000256" key="8">
    <source>
        <dbReference type="ARBA" id="ARBA00022842"/>
    </source>
</evidence>
<evidence type="ECO:0000256" key="18">
    <source>
        <dbReference type="SAM" id="MobiDB-lite"/>
    </source>
</evidence>
<dbReference type="InterPro" id="IPR006539">
    <property type="entry name" value="P-type_ATPase_IV"/>
</dbReference>
<feature type="region of interest" description="Disordered" evidence="18">
    <location>
        <begin position="559"/>
        <end position="609"/>
    </location>
</feature>
<dbReference type="InterPro" id="IPR044492">
    <property type="entry name" value="P_typ_ATPase_HD_dom"/>
</dbReference>
<feature type="binding site" evidence="16">
    <location>
        <position position="1024"/>
    </location>
    <ligand>
        <name>Mg(2+)</name>
        <dbReference type="ChEBI" id="CHEBI:18420"/>
    </ligand>
</feature>
<dbReference type="GO" id="GO:0005886">
    <property type="term" value="C:plasma membrane"/>
    <property type="evidence" value="ECO:0007669"/>
    <property type="project" value="TreeGrafter"/>
</dbReference>
<evidence type="ECO:0000256" key="16">
    <source>
        <dbReference type="PIRSR" id="PIRSR606539-3"/>
    </source>
</evidence>
<dbReference type="SUPFAM" id="SSF81665">
    <property type="entry name" value="Calcium ATPase, transmembrane domain M"/>
    <property type="match status" value="1"/>
</dbReference>
<feature type="compositionally biased region" description="Polar residues" evidence="18">
    <location>
        <begin position="572"/>
        <end position="582"/>
    </location>
</feature>
<dbReference type="Gene3D" id="2.70.150.10">
    <property type="entry name" value="Calcium-transporting ATPase, cytoplasmic transduction domain A"/>
    <property type="match status" value="1"/>
</dbReference>
<dbReference type="PANTHER" id="PTHR24092:SF153">
    <property type="entry name" value="PHOSPHOLIPID-TRANSPORTING ATPASE"/>
    <property type="match status" value="1"/>
</dbReference>
<feature type="active site" description="4-aspartylphosphate intermediate" evidence="14">
    <location>
        <position position="526"/>
    </location>
</feature>
<organism evidence="21">
    <name type="scientific">Phaffia rhodozyma</name>
    <name type="common">Yeast</name>
    <name type="synonym">Xanthophyllomyces dendrorhous</name>
    <dbReference type="NCBI Taxonomy" id="264483"/>
    <lineage>
        <taxon>Eukaryota</taxon>
        <taxon>Fungi</taxon>
        <taxon>Dikarya</taxon>
        <taxon>Basidiomycota</taxon>
        <taxon>Agaricomycotina</taxon>
        <taxon>Tremellomycetes</taxon>
        <taxon>Cystofilobasidiales</taxon>
        <taxon>Mrakiaceae</taxon>
        <taxon>Phaffia</taxon>
    </lineage>
</organism>
<dbReference type="GO" id="GO:0005524">
    <property type="term" value="F:ATP binding"/>
    <property type="evidence" value="ECO:0007669"/>
    <property type="project" value="UniProtKB-UniRule"/>
</dbReference>
<dbReference type="PROSITE" id="PS00154">
    <property type="entry name" value="ATPASE_E1_E2"/>
    <property type="match status" value="1"/>
</dbReference>
<dbReference type="GO" id="GO:0000287">
    <property type="term" value="F:magnesium ion binding"/>
    <property type="evidence" value="ECO:0007669"/>
    <property type="project" value="UniProtKB-UniRule"/>
</dbReference>
<feature type="transmembrane region" description="Helical" evidence="17">
    <location>
        <begin position="109"/>
        <end position="127"/>
    </location>
</feature>
<dbReference type="SUPFAM" id="SSF56784">
    <property type="entry name" value="HAD-like"/>
    <property type="match status" value="1"/>
</dbReference>
<feature type="transmembrane region" description="Helical" evidence="17">
    <location>
        <begin position="410"/>
        <end position="430"/>
    </location>
</feature>
<feature type="binding site" evidence="15">
    <location>
        <position position="662"/>
    </location>
    <ligand>
        <name>ATP</name>
        <dbReference type="ChEBI" id="CHEBI:30616"/>
    </ligand>
</feature>
<feature type="binding site" evidence="15">
    <location>
        <position position="528"/>
    </location>
    <ligand>
        <name>ATP</name>
        <dbReference type="ChEBI" id="CHEBI:30616"/>
    </ligand>
</feature>
<feature type="binding site" evidence="15">
    <location>
        <position position="705"/>
    </location>
    <ligand>
        <name>ATP</name>
        <dbReference type="ChEBI" id="CHEBI:30616"/>
    </ligand>
</feature>
<feature type="binding site" evidence="15">
    <location>
        <position position="730"/>
    </location>
    <ligand>
        <name>ATP</name>
        <dbReference type="ChEBI" id="CHEBI:30616"/>
    </ligand>
</feature>
<keyword evidence="3" id="KW-0597">Phosphoprotein</keyword>
<comment type="catalytic activity">
    <reaction evidence="13">
        <text>a 1,2-diacyl-sn-glycero-3-phosphoethanolamine(out) + ATP + H2O = a 1,2-diacyl-sn-glycero-3-phosphoethanolamine(in) + ADP + phosphate + H(+)</text>
        <dbReference type="Rhea" id="RHEA:66132"/>
        <dbReference type="ChEBI" id="CHEBI:15377"/>
        <dbReference type="ChEBI" id="CHEBI:15378"/>
        <dbReference type="ChEBI" id="CHEBI:30616"/>
        <dbReference type="ChEBI" id="CHEBI:43474"/>
        <dbReference type="ChEBI" id="CHEBI:64612"/>
        <dbReference type="ChEBI" id="CHEBI:456216"/>
    </reaction>
    <physiologicalReaction direction="left-to-right" evidence="13">
        <dbReference type="Rhea" id="RHEA:66133"/>
    </physiologicalReaction>
</comment>
<protein>
    <recommendedName>
        <fullName evidence="17">Phospholipid-transporting ATPase</fullName>
        <ecNumber evidence="17">7.6.2.1</ecNumber>
    </recommendedName>
</protein>
<dbReference type="PRINTS" id="PR00119">
    <property type="entry name" value="CATATPASE"/>
</dbReference>
<feature type="binding site" evidence="15">
    <location>
        <position position="1000"/>
    </location>
    <ligand>
        <name>ATP</name>
        <dbReference type="ChEBI" id="CHEBI:30616"/>
    </ligand>
</feature>
<dbReference type="GO" id="GO:0045332">
    <property type="term" value="P:phospholipid translocation"/>
    <property type="evidence" value="ECO:0007669"/>
    <property type="project" value="TreeGrafter"/>
</dbReference>
<evidence type="ECO:0000256" key="17">
    <source>
        <dbReference type="RuleBase" id="RU362033"/>
    </source>
</evidence>
<feature type="transmembrane region" description="Helical" evidence="17">
    <location>
        <begin position="1267"/>
        <end position="1287"/>
    </location>
</feature>
<feature type="region of interest" description="Disordered" evidence="18">
    <location>
        <begin position="1328"/>
        <end position="1359"/>
    </location>
</feature>
<dbReference type="Pfam" id="PF16209">
    <property type="entry name" value="PhoLip_ATPase_N"/>
    <property type="match status" value="1"/>
</dbReference>
<feature type="binding site" evidence="15">
    <location>
        <position position="845"/>
    </location>
    <ligand>
        <name>ATP</name>
        <dbReference type="ChEBI" id="CHEBI:30616"/>
    </ligand>
</feature>
<comment type="subcellular location">
    <subcellularLocation>
        <location evidence="1 17">Membrane</location>
        <topology evidence="1 17">Multi-pass membrane protein</topology>
    </subcellularLocation>
</comment>
<keyword evidence="9 17" id="KW-1278">Translocase</keyword>
<feature type="binding site" evidence="15">
    <location>
        <position position="764"/>
    </location>
    <ligand>
        <name>ATP</name>
        <dbReference type="ChEBI" id="CHEBI:30616"/>
    </ligand>
</feature>
<feature type="binding site" evidence="15">
    <location>
        <position position="1024"/>
    </location>
    <ligand>
        <name>ATP</name>
        <dbReference type="ChEBI" id="CHEBI:30616"/>
    </ligand>
</feature>
<dbReference type="Gene3D" id="3.40.50.1000">
    <property type="entry name" value="HAD superfamily/HAD-like"/>
    <property type="match status" value="1"/>
</dbReference>
<feature type="binding site" evidence="15">
    <location>
        <position position="1023"/>
    </location>
    <ligand>
        <name>ATP</name>
        <dbReference type="ChEBI" id="CHEBI:30616"/>
    </ligand>
</feature>
<accession>A0A0F7SG86</accession>
<dbReference type="SFLD" id="SFLDF00027">
    <property type="entry name" value="p-type_atpase"/>
    <property type="match status" value="1"/>
</dbReference>
<dbReference type="Pfam" id="PF16212">
    <property type="entry name" value="PhoLip_ATPase_C"/>
    <property type="match status" value="1"/>
</dbReference>
<evidence type="ECO:0000256" key="5">
    <source>
        <dbReference type="ARBA" id="ARBA00022723"/>
    </source>
</evidence>
<dbReference type="InterPro" id="IPR001757">
    <property type="entry name" value="P_typ_ATPase"/>
</dbReference>
<feature type="binding site" evidence="15">
    <location>
        <position position="846"/>
    </location>
    <ligand>
        <name>ATP</name>
        <dbReference type="ChEBI" id="CHEBI:30616"/>
    </ligand>
</feature>
<feature type="transmembrane region" description="Helical" evidence="17">
    <location>
        <begin position="1224"/>
        <end position="1247"/>
    </location>
</feature>
<evidence type="ECO:0000256" key="14">
    <source>
        <dbReference type="PIRSR" id="PIRSR606539-1"/>
    </source>
</evidence>
<feature type="transmembrane region" description="Helical" evidence="17">
    <location>
        <begin position="1194"/>
        <end position="1212"/>
    </location>
</feature>
<feature type="compositionally biased region" description="Basic and acidic residues" evidence="18">
    <location>
        <begin position="1345"/>
        <end position="1354"/>
    </location>
</feature>
<evidence type="ECO:0000256" key="13">
    <source>
        <dbReference type="ARBA" id="ARBA00049128"/>
    </source>
</evidence>
<feature type="compositionally biased region" description="Polar residues" evidence="18">
    <location>
        <begin position="1435"/>
        <end position="1444"/>
    </location>
</feature>
<dbReference type="NCBIfam" id="TIGR01494">
    <property type="entry name" value="ATPase_P-type"/>
    <property type="match status" value="1"/>
</dbReference>
<feature type="transmembrane region" description="Helical" evidence="17">
    <location>
        <begin position="86"/>
        <end position="103"/>
    </location>
</feature>
<keyword evidence="8 16" id="KW-0460">Magnesium</keyword>
<feature type="transmembrane region" description="Helical" evidence="17">
    <location>
        <begin position="1160"/>
        <end position="1182"/>
    </location>
</feature>
<dbReference type="InterPro" id="IPR023214">
    <property type="entry name" value="HAD_sf"/>
</dbReference>
<keyword evidence="4 17" id="KW-0812">Transmembrane</keyword>
<dbReference type="SUPFAM" id="SSF81653">
    <property type="entry name" value="Calcium ATPase, transduction domain A"/>
    <property type="match status" value="1"/>
</dbReference>
<evidence type="ECO:0000256" key="7">
    <source>
        <dbReference type="ARBA" id="ARBA00022840"/>
    </source>
</evidence>
<dbReference type="InterPro" id="IPR032631">
    <property type="entry name" value="P-type_ATPase_N"/>
</dbReference>
<dbReference type="GO" id="GO:0140326">
    <property type="term" value="F:ATPase-coupled intramembrane lipid transporter activity"/>
    <property type="evidence" value="ECO:0007669"/>
    <property type="project" value="UniProtKB-EC"/>
</dbReference>
<proteinExistence type="inferred from homology"/>
<feature type="binding site" evidence="16">
    <location>
        <position position="528"/>
    </location>
    <ligand>
        <name>Mg(2+)</name>
        <dbReference type="ChEBI" id="CHEBI:18420"/>
    </ligand>
</feature>
<evidence type="ECO:0000256" key="2">
    <source>
        <dbReference type="ARBA" id="ARBA00008109"/>
    </source>
</evidence>
<dbReference type="SFLD" id="SFLDS00003">
    <property type="entry name" value="Haloacid_Dehalogenase"/>
    <property type="match status" value="1"/>
</dbReference>
<keyword evidence="10 17" id="KW-1133">Transmembrane helix</keyword>
<name>A0A0F7SG86_PHARH</name>
<dbReference type="InterPro" id="IPR018303">
    <property type="entry name" value="ATPase_P-typ_P_site"/>
</dbReference>
<dbReference type="Pfam" id="PF13246">
    <property type="entry name" value="Cation_ATPase"/>
    <property type="match status" value="1"/>
</dbReference>
<feature type="compositionally biased region" description="Low complexity" evidence="18">
    <location>
        <begin position="583"/>
        <end position="595"/>
    </location>
</feature>
<evidence type="ECO:0000256" key="6">
    <source>
        <dbReference type="ARBA" id="ARBA00022741"/>
    </source>
</evidence>